<evidence type="ECO:0000259" key="2">
    <source>
        <dbReference type="Pfam" id="PF13038"/>
    </source>
</evidence>
<feature type="transmembrane region" description="Helical" evidence="1">
    <location>
        <begin position="95"/>
        <end position="114"/>
    </location>
</feature>
<feature type="domain" description="DUF3899" evidence="2">
    <location>
        <begin position="33"/>
        <end position="110"/>
    </location>
</feature>
<protein>
    <submittedName>
        <fullName evidence="3">DUF3899 domain-containing protein</fullName>
    </submittedName>
</protein>
<gene>
    <name evidence="3" type="ORF">P4T90_05335</name>
</gene>
<dbReference type="EMBL" id="JARMAB010000006">
    <property type="protein sequence ID" value="MED1202515.1"/>
    <property type="molecule type" value="Genomic_DNA"/>
</dbReference>
<sequence>MFKKLLFWLIPSEIVVLIVSLIKYHSVTLLHYINISFVIGGIFFFCAIFLFLAGSGFFDISHASFRKVFKSRRKEEEDEEHKPLSEILDFNFSPLLLNGCVMIAIMLLALFVYYH</sequence>
<keyword evidence="1" id="KW-0472">Membrane</keyword>
<organism evidence="3 4">
    <name type="scientific">Heyndrickxia acidicola</name>
    <dbReference type="NCBI Taxonomy" id="209389"/>
    <lineage>
        <taxon>Bacteria</taxon>
        <taxon>Bacillati</taxon>
        <taxon>Bacillota</taxon>
        <taxon>Bacilli</taxon>
        <taxon>Bacillales</taxon>
        <taxon>Bacillaceae</taxon>
        <taxon>Heyndrickxia</taxon>
    </lineage>
</organism>
<evidence type="ECO:0000313" key="3">
    <source>
        <dbReference type="EMBL" id="MED1202515.1"/>
    </source>
</evidence>
<keyword evidence="1" id="KW-0812">Transmembrane</keyword>
<evidence type="ECO:0000313" key="4">
    <source>
        <dbReference type="Proteomes" id="UP001341444"/>
    </source>
</evidence>
<reference evidence="3 4" key="1">
    <citation type="submission" date="2023-03" db="EMBL/GenBank/DDBJ databases">
        <title>Bacillus Genome Sequencing.</title>
        <authorList>
            <person name="Dunlap C."/>
        </authorList>
    </citation>
    <scope>NUCLEOTIDE SEQUENCE [LARGE SCALE GENOMIC DNA]</scope>
    <source>
        <strain evidence="3 4">B-23453</strain>
    </source>
</reference>
<dbReference type="Proteomes" id="UP001341444">
    <property type="component" value="Unassembled WGS sequence"/>
</dbReference>
<dbReference type="RefSeq" id="WP_066265574.1">
    <property type="nucleotide sequence ID" value="NZ_JARMAB010000006.1"/>
</dbReference>
<name>A0ABU6MHI4_9BACI</name>
<keyword evidence="1" id="KW-1133">Transmembrane helix</keyword>
<dbReference type="Pfam" id="PF13038">
    <property type="entry name" value="DUF3899"/>
    <property type="match status" value="1"/>
</dbReference>
<proteinExistence type="predicted"/>
<dbReference type="InterPro" id="IPR025007">
    <property type="entry name" value="DUF3899"/>
</dbReference>
<evidence type="ECO:0000256" key="1">
    <source>
        <dbReference type="SAM" id="Phobius"/>
    </source>
</evidence>
<keyword evidence="4" id="KW-1185">Reference proteome</keyword>
<comment type="caution">
    <text evidence="3">The sequence shown here is derived from an EMBL/GenBank/DDBJ whole genome shotgun (WGS) entry which is preliminary data.</text>
</comment>
<feature type="transmembrane region" description="Helical" evidence="1">
    <location>
        <begin position="36"/>
        <end position="58"/>
    </location>
</feature>
<feature type="transmembrane region" description="Helical" evidence="1">
    <location>
        <begin position="6"/>
        <end position="24"/>
    </location>
</feature>
<accession>A0ABU6MHI4</accession>